<sequence>MKYILLFVVAVILMIAGAIGVRNTFFVAPIEYFYLYIGLIGSGLSIILGLLIHGFIRKYKSTGLHWSWQIGLCILIFVTIAYFASRTLFKF</sequence>
<gene>
    <name evidence="2" type="ORF">N783_05165</name>
</gene>
<dbReference type="AlphaFoldDB" id="A0A0A5FX00"/>
<keyword evidence="1" id="KW-1133">Transmembrane helix</keyword>
<evidence type="ECO:0000256" key="1">
    <source>
        <dbReference type="SAM" id="Phobius"/>
    </source>
</evidence>
<evidence type="ECO:0000313" key="3">
    <source>
        <dbReference type="Proteomes" id="UP000030403"/>
    </source>
</evidence>
<evidence type="ECO:0000313" key="2">
    <source>
        <dbReference type="EMBL" id="KGX83250.1"/>
    </source>
</evidence>
<dbReference type="STRING" id="1385511.GCA_000425225_04008"/>
<reference evidence="2 3" key="1">
    <citation type="submission" date="2013-08" db="EMBL/GenBank/DDBJ databases">
        <authorList>
            <person name="Huang J."/>
            <person name="Wang G."/>
        </authorList>
    </citation>
    <scope>NUCLEOTIDE SEQUENCE [LARGE SCALE GENOMIC DNA]</scope>
    <source>
        <strain evidence="2 3">BH030004</strain>
    </source>
</reference>
<keyword evidence="1" id="KW-0812">Transmembrane</keyword>
<keyword evidence="1" id="KW-0472">Membrane</keyword>
<comment type="caution">
    <text evidence="2">The sequence shown here is derived from an EMBL/GenBank/DDBJ whole genome shotgun (WGS) entry which is preliminary data.</text>
</comment>
<name>A0A0A5FX00_9BACI</name>
<feature type="transmembrane region" description="Helical" evidence="1">
    <location>
        <begin position="36"/>
        <end position="56"/>
    </location>
</feature>
<protein>
    <submittedName>
        <fullName evidence="2">Uncharacterized protein</fullName>
    </submittedName>
</protein>
<feature type="transmembrane region" description="Helical" evidence="1">
    <location>
        <begin position="68"/>
        <end position="85"/>
    </location>
</feature>
<organism evidence="2 3">
    <name type="scientific">Pontibacillus marinus BH030004 = DSM 16465</name>
    <dbReference type="NCBI Taxonomy" id="1385511"/>
    <lineage>
        <taxon>Bacteria</taxon>
        <taxon>Bacillati</taxon>
        <taxon>Bacillota</taxon>
        <taxon>Bacilli</taxon>
        <taxon>Bacillales</taxon>
        <taxon>Bacillaceae</taxon>
        <taxon>Pontibacillus</taxon>
    </lineage>
</organism>
<proteinExistence type="predicted"/>
<accession>A0A0A5FX00</accession>
<keyword evidence="3" id="KW-1185">Reference proteome</keyword>
<dbReference type="EMBL" id="AVPF01000129">
    <property type="protein sequence ID" value="KGX83250.1"/>
    <property type="molecule type" value="Genomic_DNA"/>
</dbReference>
<dbReference type="Proteomes" id="UP000030403">
    <property type="component" value="Unassembled WGS sequence"/>
</dbReference>